<name>A0ACC0YYJ8_9ROSI</name>
<gene>
    <name evidence="1" type="ORF">Pint_17323</name>
</gene>
<sequence>MTFISTTEGSTTGYKKLHRLESEVVHGHHVRIKIKESMALPLISSIDLHFDSYWEPDWQSLELLFKEI</sequence>
<evidence type="ECO:0000313" key="2">
    <source>
        <dbReference type="Proteomes" id="UP001163603"/>
    </source>
</evidence>
<protein>
    <submittedName>
        <fullName evidence="1">Uncharacterized protein</fullName>
    </submittedName>
</protein>
<reference evidence="2" key="1">
    <citation type="journal article" date="2023" name="G3 (Bethesda)">
        <title>Genome assembly and association tests identify interacting loci associated with vigor, precocity, and sex in interspecific pistachio rootstocks.</title>
        <authorList>
            <person name="Palmer W."/>
            <person name="Jacygrad E."/>
            <person name="Sagayaradj S."/>
            <person name="Cavanaugh K."/>
            <person name="Han R."/>
            <person name="Bertier L."/>
            <person name="Beede B."/>
            <person name="Kafkas S."/>
            <person name="Golino D."/>
            <person name="Preece J."/>
            <person name="Michelmore R."/>
        </authorList>
    </citation>
    <scope>NUCLEOTIDE SEQUENCE [LARGE SCALE GENOMIC DNA]</scope>
</reference>
<proteinExistence type="predicted"/>
<dbReference type="Proteomes" id="UP001163603">
    <property type="component" value="Chromosome 4"/>
</dbReference>
<evidence type="ECO:0000313" key="1">
    <source>
        <dbReference type="EMBL" id="KAJ0043808.1"/>
    </source>
</evidence>
<keyword evidence="2" id="KW-1185">Reference proteome</keyword>
<comment type="caution">
    <text evidence="1">The sequence shown here is derived from an EMBL/GenBank/DDBJ whole genome shotgun (WGS) entry which is preliminary data.</text>
</comment>
<organism evidence="1 2">
    <name type="scientific">Pistacia integerrima</name>
    <dbReference type="NCBI Taxonomy" id="434235"/>
    <lineage>
        <taxon>Eukaryota</taxon>
        <taxon>Viridiplantae</taxon>
        <taxon>Streptophyta</taxon>
        <taxon>Embryophyta</taxon>
        <taxon>Tracheophyta</taxon>
        <taxon>Spermatophyta</taxon>
        <taxon>Magnoliopsida</taxon>
        <taxon>eudicotyledons</taxon>
        <taxon>Gunneridae</taxon>
        <taxon>Pentapetalae</taxon>
        <taxon>rosids</taxon>
        <taxon>malvids</taxon>
        <taxon>Sapindales</taxon>
        <taxon>Anacardiaceae</taxon>
        <taxon>Pistacia</taxon>
    </lineage>
</organism>
<dbReference type="EMBL" id="CM047739">
    <property type="protein sequence ID" value="KAJ0043808.1"/>
    <property type="molecule type" value="Genomic_DNA"/>
</dbReference>
<accession>A0ACC0YYJ8</accession>